<dbReference type="AlphaFoldDB" id="A0AAV1JS32"/>
<reference evidence="1 2" key="1">
    <citation type="submission" date="2023-11" db="EMBL/GenBank/DDBJ databases">
        <authorList>
            <person name="Okamura Y."/>
        </authorList>
    </citation>
    <scope>NUCLEOTIDE SEQUENCE [LARGE SCALE GENOMIC DNA]</scope>
</reference>
<proteinExistence type="predicted"/>
<dbReference type="EMBL" id="CAVLEF010000122">
    <property type="protein sequence ID" value="CAK1551178.1"/>
    <property type="molecule type" value="Genomic_DNA"/>
</dbReference>
<keyword evidence="2" id="KW-1185">Reference proteome</keyword>
<protein>
    <submittedName>
        <fullName evidence="1">Uncharacterized protein</fullName>
    </submittedName>
</protein>
<sequence length="101" mass="11888">MLSTKTFDKALNRTLYGPLIVTSPGFNSTNKVSVLLSLSFVWDEREREFWSRERSVFVVFFFDLERIGKINRFDILYTQEYYKCSNKGAAHDAITQHPQRN</sequence>
<comment type="caution">
    <text evidence="1">The sequence shown here is derived from an EMBL/GenBank/DDBJ whole genome shotgun (WGS) entry which is preliminary data.</text>
</comment>
<organism evidence="1 2">
    <name type="scientific">Leptosia nina</name>
    <dbReference type="NCBI Taxonomy" id="320188"/>
    <lineage>
        <taxon>Eukaryota</taxon>
        <taxon>Metazoa</taxon>
        <taxon>Ecdysozoa</taxon>
        <taxon>Arthropoda</taxon>
        <taxon>Hexapoda</taxon>
        <taxon>Insecta</taxon>
        <taxon>Pterygota</taxon>
        <taxon>Neoptera</taxon>
        <taxon>Endopterygota</taxon>
        <taxon>Lepidoptera</taxon>
        <taxon>Glossata</taxon>
        <taxon>Ditrysia</taxon>
        <taxon>Papilionoidea</taxon>
        <taxon>Pieridae</taxon>
        <taxon>Pierinae</taxon>
        <taxon>Leptosia</taxon>
    </lineage>
</organism>
<gene>
    <name evidence="1" type="ORF">LNINA_LOCUS10342</name>
</gene>
<evidence type="ECO:0000313" key="1">
    <source>
        <dbReference type="EMBL" id="CAK1551178.1"/>
    </source>
</evidence>
<accession>A0AAV1JS32</accession>
<name>A0AAV1JS32_9NEOP</name>
<evidence type="ECO:0000313" key="2">
    <source>
        <dbReference type="Proteomes" id="UP001497472"/>
    </source>
</evidence>
<dbReference type="Proteomes" id="UP001497472">
    <property type="component" value="Unassembled WGS sequence"/>
</dbReference>